<accession>A0A0D8BER7</accession>
<evidence type="ECO:0000256" key="4">
    <source>
        <dbReference type="SAM" id="MobiDB-lite"/>
    </source>
</evidence>
<name>A0A0D8BER7_9ACTN</name>
<dbReference type="PATRIC" id="fig|1502723.3.peg.2479"/>
<dbReference type="GO" id="GO:0008168">
    <property type="term" value="F:methyltransferase activity"/>
    <property type="evidence" value="ECO:0007669"/>
    <property type="project" value="UniProtKB-KW"/>
</dbReference>
<gene>
    <name evidence="5" type="ORF">FF36_03085</name>
</gene>
<evidence type="ECO:0000313" key="5">
    <source>
        <dbReference type="EMBL" id="KJE22555.1"/>
    </source>
</evidence>
<keyword evidence="1" id="KW-0489">Methyltransferase</keyword>
<dbReference type="PANTHER" id="PTHR10867">
    <property type="entry name" value="NNMT/PNMT/TEMT FAMILY MEMBER"/>
    <property type="match status" value="1"/>
</dbReference>
<dbReference type="PANTHER" id="PTHR10867:SF17">
    <property type="entry name" value="NICOTINAMIDE N-METHYLTRANSFERASE"/>
    <property type="match status" value="1"/>
</dbReference>
<dbReference type="EMBL" id="JYFN01000022">
    <property type="protein sequence ID" value="KJE22555.1"/>
    <property type="molecule type" value="Genomic_DNA"/>
</dbReference>
<dbReference type="GO" id="GO:0032259">
    <property type="term" value="P:methylation"/>
    <property type="evidence" value="ECO:0007669"/>
    <property type="project" value="UniProtKB-KW"/>
</dbReference>
<dbReference type="InterPro" id="IPR029063">
    <property type="entry name" value="SAM-dependent_MTases_sf"/>
</dbReference>
<feature type="region of interest" description="Disordered" evidence="4">
    <location>
        <begin position="1"/>
        <end position="30"/>
    </location>
</feature>
<dbReference type="NCBIfam" id="NF040568">
    <property type="entry name" value="SCO2525_fam"/>
    <property type="match status" value="1"/>
</dbReference>
<evidence type="ECO:0000256" key="3">
    <source>
        <dbReference type="ARBA" id="ARBA00022691"/>
    </source>
</evidence>
<keyword evidence="3" id="KW-0949">S-adenosyl-L-methionine</keyword>
<organism evidence="5 6">
    <name type="scientific">Frankia torreyi</name>
    <dbReference type="NCBI Taxonomy" id="1856"/>
    <lineage>
        <taxon>Bacteria</taxon>
        <taxon>Bacillati</taxon>
        <taxon>Actinomycetota</taxon>
        <taxon>Actinomycetes</taxon>
        <taxon>Frankiales</taxon>
        <taxon>Frankiaceae</taxon>
        <taxon>Frankia</taxon>
    </lineage>
</organism>
<dbReference type="PROSITE" id="PS51681">
    <property type="entry name" value="SAM_MT_NNMT_PNMT_TEMT"/>
    <property type="match status" value="1"/>
</dbReference>
<dbReference type="Proteomes" id="UP000032545">
    <property type="component" value="Unassembled WGS sequence"/>
</dbReference>
<evidence type="ECO:0000256" key="2">
    <source>
        <dbReference type="ARBA" id="ARBA00022679"/>
    </source>
</evidence>
<evidence type="ECO:0000313" key="6">
    <source>
        <dbReference type="Proteomes" id="UP000032545"/>
    </source>
</evidence>
<dbReference type="AlphaFoldDB" id="A0A0D8BER7"/>
<dbReference type="InterPro" id="IPR000940">
    <property type="entry name" value="NNMT_TEMT_trans"/>
</dbReference>
<dbReference type="Pfam" id="PF01234">
    <property type="entry name" value="NNMT_PNMT_TEMT"/>
    <property type="match status" value="1"/>
</dbReference>
<sequence>MSEPQMAQVDSRHRLGTRPTGRGAGGEALERLPASVGAPRNADFPWDEFDTASYLRHNYRSLRSDDRQILELVRDFFADSLPAGGARGLDVGSGPNLYPALAMLPLCRTITLFEPSASNVAWLRDEIGDYGRSWDPFWELLCERSRYQEVGDPRQALADRVSVQQGSVFKLPRRGWDVGTMFFVAESISERPEEFEDAVRRFVGALRVGAPFAAAFMENSDGYDVGGRRFPAVAVEEGYIRRILETAATDLRLERIGIGSDVLRAGYTGMIVACGRVRAA</sequence>
<dbReference type="SUPFAM" id="SSF53335">
    <property type="entry name" value="S-adenosyl-L-methionine-dependent methyltransferases"/>
    <property type="match status" value="1"/>
</dbReference>
<keyword evidence="6" id="KW-1185">Reference proteome</keyword>
<reference evidence="6" key="1">
    <citation type="submission" date="2015-02" db="EMBL/GenBank/DDBJ databases">
        <title>Draft Genome of Frankia sp. CpI1-S.</title>
        <authorList>
            <person name="Oshone R.T."/>
            <person name="Ngom M."/>
            <person name="Ghodhbane-Gtari F."/>
            <person name="Gtari M."/>
            <person name="Morris K."/>
            <person name="Thomas K."/>
            <person name="Sen A."/>
            <person name="Tisa L.S."/>
        </authorList>
    </citation>
    <scope>NUCLEOTIDE SEQUENCE [LARGE SCALE GENOMIC DNA]</scope>
    <source>
        <strain evidence="6">CpI1-S</strain>
    </source>
</reference>
<keyword evidence="2" id="KW-0808">Transferase</keyword>
<evidence type="ECO:0000256" key="1">
    <source>
        <dbReference type="ARBA" id="ARBA00022603"/>
    </source>
</evidence>
<protein>
    <submittedName>
        <fullName evidence="5">NNMT/PNMT/TEMT family protein</fullName>
    </submittedName>
</protein>
<reference evidence="5 6" key="2">
    <citation type="journal article" date="2016" name="Genome Announc.">
        <title>Permanent Draft Genome Sequences for Two Variants of Frankia sp. Strain CpI1, the First Frankia Strain Isolated from Root Nodules of Comptonia peregrina.</title>
        <authorList>
            <person name="Oshone R."/>
            <person name="Hurst S.G.IV."/>
            <person name="Abebe-Akele F."/>
            <person name="Simpson S."/>
            <person name="Morris K."/>
            <person name="Thomas W.K."/>
            <person name="Tisa L.S."/>
        </authorList>
    </citation>
    <scope>NUCLEOTIDE SEQUENCE [LARGE SCALE GENOMIC DNA]</scope>
    <source>
        <strain evidence="6">CpI1-S</strain>
    </source>
</reference>
<dbReference type="Gene3D" id="3.40.50.150">
    <property type="entry name" value="Vaccinia Virus protein VP39"/>
    <property type="match status" value="1"/>
</dbReference>
<proteinExistence type="predicted"/>
<dbReference type="RefSeq" id="WP_242422521.1">
    <property type="nucleotide sequence ID" value="NZ_JYFN01000022.1"/>
</dbReference>
<comment type="caution">
    <text evidence="5">The sequence shown here is derived from an EMBL/GenBank/DDBJ whole genome shotgun (WGS) entry which is preliminary data.</text>
</comment>